<dbReference type="Proteomes" id="UP001304243">
    <property type="component" value="Unassembled WGS sequence"/>
</dbReference>
<evidence type="ECO:0000256" key="6">
    <source>
        <dbReference type="SAM" id="SignalP"/>
    </source>
</evidence>
<feature type="transmembrane region" description="Helical" evidence="5">
    <location>
        <begin position="277"/>
        <end position="296"/>
    </location>
</feature>
<dbReference type="GO" id="GO:0016020">
    <property type="term" value="C:membrane"/>
    <property type="evidence" value="ECO:0007669"/>
    <property type="project" value="UniProtKB-SubCell"/>
</dbReference>
<reference evidence="8 9" key="1">
    <citation type="submission" date="2022-11" db="EMBL/GenBank/DDBJ databases">
        <title>Mucor velutinosus strain NIH1002 WGS.</title>
        <authorList>
            <person name="Subramanian P."/>
            <person name="Mullikin J.C."/>
            <person name="Segre J.A."/>
            <person name="Zelazny A.M."/>
        </authorList>
    </citation>
    <scope>NUCLEOTIDE SEQUENCE [LARGE SCALE GENOMIC DNA]</scope>
    <source>
        <strain evidence="8 9">NIH1002</strain>
    </source>
</reference>
<feature type="transmembrane region" description="Helical" evidence="5">
    <location>
        <begin position="105"/>
        <end position="128"/>
    </location>
</feature>
<dbReference type="EMBL" id="JASEJX010000012">
    <property type="protein sequence ID" value="KAK4519751.1"/>
    <property type="molecule type" value="Genomic_DNA"/>
</dbReference>
<dbReference type="Gene3D" id="1.20.1250.20">
    <property type="entry name" value="MFS general substrate transporter like domains"/>
    <property type="match status" value="1"/>
</dbReference>
<evidence type="ECO:0000256" key="3">
    <source>
        <dbReference type="ARBA" id="ARBA00022989"/>
    </source>
</evidence>
<keyword evidence="4 5" id="KW-0472">Membrane</keyword>
<keyword evidence="3 5" id="KW-1133">Transmembrane helix</keyword>
<dbReference type="PANTHER" id="PTHR21576:SF158">
    <property type="entry name" value="RIBOSOMAL RNA-PROCESSING PROTEIN 12-LIKE CONSERVED DOMAIN-CONTAINING PROTEIN"/>
    <property type="match status" value="1"/>
</dbReference>
<evidence type="ECO:0000259" key="7">
    <source>
        <dbReference type="Pfam" id="PF06813"/>
    </source>
</evidence>
<evidence type="ECO:0000256" key="2">
    <source>
        <dbReference type="ARBA" id="ARBA00022692"/>
    </source>
</evidence>
<feature type="transmembrane region" description="Helical" evidence="5">
    <location>
        <begin position="384"/>
        <end position="406"/>
    </location>
</feature>
<dbReference type="InterPro" id="IPR010658">
    <property type="entry name" value="Nodulin-like"/>
</dbReference>
<feature type="signal peptide" evidence="6">
    <location>
        <begin position="1"/>
        <end position="22"/>
    </location>
</feature>
<evidence type="ECO:0000256" key="1">
    <source>
        <dbReference type="ARBA" id="ARBA00004141"/>
    </source>
</evidence>
<feature type="transmembrane region" description="Helical" evidence="5">
    <location>
        <begin position="51"/>
        <end position="70"/>
    </location>
</feature>
<keyword evidence="8" id="KW-0378">Hydrolase</keyword>
<evidence type="ECO:0000313" key="8">
    <source>
        <dbReference type="EMBL" id="KAK4519751.1"/>
    </source>
</evidence>
<dbReference type="RefSeq" id="XP_064686417.1">
    <property type="nucleotide sequence ID" value="XM_064829215.1"/>
</dbReference>
<feature type="transmembrane region" description="Helical" evidence="5">
    <location>
        <begin position="354"/>
        <end position="372"/>
    </location>
</feature>
<sequence length="496" mass="54189">MIPRPSYRFSLALSFLAALIVANVSGPQYIYPTFGTSLNDRFNWSAVQNSFVSTACFVGVSFSGPLCAWMIETLKIKKTLQVSALLMFLGPFLVAQTYAGRLPDSFILCAFYLICTGIAGAAAYLCALDSQSHNFKQRRGLSMGLTTASVGTCGVVFSQINDLLFGSERYEKDAPTSNDSTYNFLIFIAFVMSAGILFGSFFLGPVQDFSRQQVIYQHIDEEHQPLEHVNSLEPSSSAASVRDSIESDPLLESSNKLEEDYPSETVISGIRVLQHPIGLALFSTLFVVLGIGYIYLANIGQILNAISAPGNSAESTQHARNLHITLFSLGNCGSRAFFGALSDVLRNKFGIHRLWIFVFALVSMLMTLTWLVSTSTAAMNPEKLIPCTVIISSAYGIAFGVGPAVTTEFGTEVFARNWGIFLFAPAFGSQIFNVLFGILYGHQAEKQNSHVCYGAACYRGTFRIGIICGIIVLAILTLAIYKASLYRRRIPSDKII</sequence>
<dbReference type="AlphaFoldDB" id="A0AAN7DLV3"/>
<protein>
    <submittedName>
        <fullName evidence="8">Tyrosine-protein phosphatase required for protection against superoxide stress By similarity</fullName>
        <ecNumber evidence="8">3.1.3.48</ecNumber>
    </submittedName>
</protein>
<feature type="transmembrane region" description="Helical" evidence="5">
    <location>
        <begin position="140"/>
        <end position="160"/>
    </location>
</feature>
<dbReference type="Pfam" id="PF06813">
    <property type="entry name" value="Nodulin-like"/>
    <property type="match status" value="1"/>
</dbReference>
<proteinExistence type="predicted"/>
<name>A0AAN7DLV3_9FUNG</name>
<feature type="transmembrane region" description="Helical" evidence="5">
    <location>
        <begin position="82"/>
        <end position="99"/>
    </location>
</feature>
<dbReference type="SUPFAM" id="SSF103473">
    <property type="entry name" value="MFS general substrate transporter"/>
    <property type="match status" value="1"/>
</dbReference>
<feature type="transmembrane region" description="Helical" evidence="5">
    <location>
        <begin position="461"/>
        <end position="481"/>
    </location>
</feature>
<dbReference type="GeneID" id="89953678"/>
<dbReference type="EC" id="3.1.3.48" evidence="8"/>
<feature type="transmembrane region" description="Helical" evidence="5">
    <location>
        <begin position="418"/>
        <end position="440"/>
    </location>
</feature>
<evidence type="ECO:0000313" key="9">
    <source>
        <dbReference type="Proteomes" id="UP001304243"/>
    </source>
</evidence>
<comment type="caution">
    <text evidence="8">The sequence shown here is derived from an EMBL/GenBank/DDBJ whole genome shotgun (WGS) entry which is preliminary data.</text>
</comment>
<dbReference type="InterPro" id="IPR036259">
    <property type="entry name" value="MFS_trans_sf"/>
</dbReference>
<evidence type="ECO:0000256" key="4">
    <source>
        <dbReference type="ARBA" id="ARBA00023136"/>
    </source>
</evidence>
<evidence type="ECO:0000256" key="5">
    <source>
        <dbReference type="SAM" id="Phobius"/>
    </source>
</evidence>
<dbReference type="PANTHER" id="PTHR21576">
    <property type="entry name" value="UNCHARACTERIZED NODULIN-LIKE PROTEIN"/>
    <property type="match status" value="1"/>
</dbReference>
<accession>A0AAN7DLV3</accession>
<feature type="transmembrane region" description="Helical" evidence="5">
    <location>
        <begin position="180"/>
        <end position="203"/>
    </location>
</feature>
<gene>
    <name evidence="8" type="primary">OCA1</name>
    <name evidence="8" type="ORF">ATC70_009992</name>
</gene>
<organism evidence="8 9">
    <name type="scientific">Mucor velutinosus</name>
    <dbReference type="NCBI Taxonomy" id="708070"/>
    <lineage>
        <taxon>Eukaryota</taxon>
        <taxon>Fungi</taxon>
        <taxon>Fungi incertae sedis</taxon>
        <taxon>Mucoromycota</taxon>
        <taxon>Mucoromycotina</taxon>
        <taxon>Mucoromycetes</taxon>
        <taxon>Mucorales</taxon>
        <taxon>Mucorineae</taxon>
        <taxon>Mucoraceae</taxon>
        <taxon>Mucor</taxon>
    </lineage>
</organism>
<comment type="subcellular location">
    <subcellularLocation>
        <location evidence="1">Membrane</location>
        <topology evidence="1">Multi-pass membrane protein</topology>
    </subcellularLocation>
</comment>
<keyword evidence="9" id="KW-1185">Reference proteome</keyword>
<dbReference type="GO" id="GO:0004725">
    <property type="term" value="F:protein tyrosine phosphatase activity"/>
    <property type="evidence" value="ECO:0007669"/>
    <property type="project" value="UniProtKB-EC"/>
</dbReference>
<keyword evidence="6" id="KW-0732">Signal</keyword>
<keyword evidence="2 5" id="KW-0812">Transmembrane</keyword>
<feature type="domain" description="Nodulin-like" evidence="7">
    <location>
        <begin position="13"/>
        <end position="199"/>
    </location>
</feature>
<feature type="chain" id="PRO_5042829069" evidence="6">
    <location>
        <begin position="23"/>
        <end position="496"/>
    </location>
</feature>